<protein>
    <submittedName>
        <fullName evidence="1">Unannotated protein</fullName>
    </submittedName>
</protein>
<dbReference type="EMBL" id="CAFBQP010000210">
    <property type="protein sequence ID" value="CAB5069212.1"/>
    <property type="molecule type" value="Genomic_DNA"/>
</dbReference>
<name>A0A6J7UVR7_9ZZZZ</name>
<evidence type="ECO:0000313" key="1">
    <source>
        <dbReference type="EMBL" id="CAB5069212.1"/>
    </source>
</evidence>
<accession>A0A6J7UVR7</accession>
<reference evidence="1" key="1">
    <citation type="submission" date="2020-05" db="EMBL/GenBank/DDBJ databases">
        <authorList>
            <person name="Chiriac C."/>
            <person name="Salcher M."/>
            <person name="Ghai R."/>
            <person name="Kavagutti S V."/>
        </authorList>
    </citation>
    <scope>NUCLEOTIDE SEQUENCE</scope>
</reference>
<sequence length="66" mass="7544">MERSITRLSMLATKCLAIETSLLKSRPWSMRNAACSTISFPWYSSIEESAISHWMPCFSARIEPCE</sequence>
<gene>
    <name evidence="1" type="ORF">UFOPK4306_02735</name>
</gene>
<proteinExistence type="predicted"/>
<dbReference type="AlphaFoldDB" id="A0A6J7UVR7"/>
<organism evidence="1">
    <name type="scientific">freshwater metagenome</name>
    <dbReference type="NCBI Taxonomy" id="449393"/>
    <lineage>
        <taxon>unclassified sequences</taxon>
        <taxon>metagenomes</taxon>
        <taxon>ecological metagenomes</taxon>
    </lineage>
</organism>